<comment type="caution">
    <text evidence="1">The sequence shown here is derived from an EMBL/GenBank/DDBJ whole genome shotgun (WGS) entry which is preliminary data.</text>
</comment>
<proteinExistence type="predicted"/>
<sequence length="249" mass="28408">MKEKLILLMLLIAVMASNVWAQRGKRAIERIDREVQERVFIPKGQWMTGGSVSYSEHEEDNLNFLVLKDFEALGYDFKVSPYVGYFFRDNMAAGLRFTYSRDYLDLGNADVDLGDLVISLKDLYYLEHKYSASGFLRTYMPIGRSKIFGLFNEVRLTYSYGEGKNSTGSGTEYDGTYQKTNSMQIGFAPGLTAFVTNFAAVEVSMDVMGFDFKWVEQQTNQIETGKRRTSSGNFKINLFSINIGMTFYL</sequence>
<dbReference type="RefSeq" id="WP_258335275.1">
    <property type="nucleotide sequence ID" value="NZ_JANRHJ010000002.1"/>
</dbReference>
<name>A0AAW5N4V9_9BACT</name>
<evidence type="ECO:0000313" key="2">
    <source>
        <dbReference type="Proteomes" id="UP001204579"/>
    </source>
</evidence>
<reference evidence="1 2" key="1">
    <citation type="submission" date="2022-08" db="EMBL/GenBank/DDBJ databases">
        <authorList>
            <person name="Zeman M."/>
            <person name="Kubasova T."/>
        </authorList>
    </citation>
    <scope>NUCLEOTIDE SEQUENCE [LARGE SCALE GENOMIC DNA]</scope>
    <source>
        <strain evidence="1 2">ET62</strain>
    </source>
</reference>
<evidence type="ECO:0000313" key="1">
    <source>
        <dbReference type="EMBL" id="MCR8872840.1"/>
    </source>
</evidence>
<evidence type="ECO:0008006" key="3">
    <source>
        <dbReference type="Google" id="ProtNLM"/>
    </source>
</evidence>
<keyword evidence="2" id="KW-1185">Reference proteome</keyword>
<organism evidence="1 2">
    <name type="scientific">Phocaeicola barnesiae</name>
    <dbReference type="NCBI Taxonomy" id="376804"/>
    <lineage>
        <taxon>Bacteria</taxon>
        <taxon>Pseudomonadati</taxon>
        <taxon>Bacteroidota</taxon>
        <taxon>Bacteroidia</taxon>
        <taxon>Bacteroidales</taxon>
        <taxon>Bacteroidaceae</taxon>
        <taxon>Phocaeicola</taxon>
    </lineage>
</organism>
<gene>
    <name evidence="1" type="ORF">NW209_02185</name>
</gene>
<dbReference type="AlphaFoldDB" id="A0AAW5N4V9"/>
<protein>
    <recommendedName>
        <fullName evidence="3">Outer membrane protein beta-barrel domain-containing protein</fullName>
    </recommendedName>
</protein>
<dbReference type="EMBL" id="JANRHJ010000002">
    <property type="protein sequence ID" value="MCR8872840.1"/>
    <property type="molecule type" value="Genomic_DNA"/>
</dbReference>
<dbReference type="Proteomes" id="UP001204579">
    <property type="component" value="Unassembled WGS sequence"/>
</dbReference>
<accession>A0AAW5N4V9</accession>